<keyword evidence="3" id="KW-1185">Reference proteome</keyword>
<organism evidence="2 3">
    <name type="scientific">Cyclonatronum proteinivorum</name>
    <dbReference type="NCBI Taxonomy" id="1457365"/>
    <lineage>
        <taxon>Bacteria</taxon>
        <taxon>Pseudomonadati</taxon>
        <taxon>Balneolota</taxon>
        <taxon>Balneolia</taxon>
        <taxon>Balneolales</taxon>
        <taxon>Cyclonatronaceae</taxon>
        <taxon>Cyclonatronum</taxon>
    </lineage>
</organism>
<dbReference type="Gene3D" id="3.40.50.2000">
    <property type="entry name" value="Glycogen Phosphorylase B"/>
    <property type="match status" value="2"/>
</dbReference>
<gene>
    <name evidence="2" type="ORF">CYPRO_1198</name>
</gene>
<dbReference type="Proteomes" id="UP000254808">
    <property type="component" value="Chromosome"/>
</dbReference>
<dbReference type="SUPFAM" id="SSF53756">
    <property type="entry name" value="UDP-Glycosyltransferase/glycogen phosphorylase"/>
    <property type="match status" value="1"/>
</dbReference>
<proteinExistence type="predicted"/>
<dbReference type="GO" id="GO:0016757">
    <property type="term" value="F:glycosyltransferase activity"/>
    <property type="evidence" value="ECO:0007669"/>
    <property type="project" value="UniProtKB-ARBA"/>
</dbReference>
<sequence>MQAGFVTEKQQSESDDSGKNVLLIAYYFPPMGGSGVQRPVKLAKYLPSFGWNPVILVPEPGAYYHFDESLAQEISELKIPPVRVKARTLFHAAAGIAGVGQLKVQPQEWKTRLLSFITSWFFVPDNKTAWIKPALEQAAKLIREHNIKAVIATAPPYSNLLIAARIREAFHIPVIMDFRDEWLQSHWVSYPTSWHFRRMQQTEQAALSRADYVTVVNEAYRDSISRRMPGPKQKRIQVIPNGYDPADFEGAEVTQTGSGTPETDSKHQKVFTLLHSGRFYSGIQPDDLLEAVHRFLQNHPEKRKCFRLAFQGGLTDTHQQQIKKLDLEDVTRDYGYLPHKKAVRNLMQADALFLTLGHIPQIEAVTPGKLFEYIGSGKPVLAYLPEGISQKLLQGYGACFLADLGAKQQQYRALKALFFAWEKDRLPQPDPEYCRQFSRIEIAAAFGKILDQLRLRES</sequence>
<reference evidence="2 3" key="1">
    <citation type="submission" date="2018-03" db="EMBL/GenBank/DDBJ databases">
        <title>Phenotypic and genomic properties of Cyclonatronum proteinivorum gen. nov., sp. nov., a haloalkaliphilic bacteroidete from soda lakes possessing Na+-translocating rhodopsin.</title>
        <authorList>
            <person name="Toshchakov S.V."/>
            <person name="Korzhenkov A."/>
            <person name="Samarov N.I."/>
            <person name="Kublanov I.V."/>
            <person name="Muntyan M.S."/>
            <person name="Sorokin D.Y."/>
        </authorList>
    </citation>
    <scope>NUCLEOTIDE SEQUENCE [LARGE SCALE GENOMIC DNA]</scope>
    <source>
        <strain evidence="2 3">Omega</strain>
    </source>
</reference>
<protein>
    <submittedName>
        <fullName evidence="2">Glycosyltransferase involved in cell wall bisynthesis</fullName>
    </submittedName>
</protein>
<accession>A0A345UJ10</accession>
<evidence type="ECO:0000313" key="2">
    <source>
        <dbReference type="EMBL" id="AXJ00462.1"/>
    </source>
</evidence>
<keyword evidence="2" id="KW-0808">Transferase</keyword>
<dbReference type="KEGG" id="cprv:CYPRO_1198"/>
<evidence type="ECO:0000313" key="3">
    <source>
        <dbReference type="Proteomes" id="UP000254808"/>
    </source>
</evidence>
<dbReference type="Pfam" id="PF13579">
    <property type="entry name" value="Glyco_trans_4_4"/>
    <property type="match status" value="1"/>
</dbReference>
<name>A0A345UJ10_9BACT</name>
<dbReference type="AlphaFoldDB" id="A0A345UJ10"/>
<dbReference type="PANTHER" id="PTHR12526">
    <property type="entry name" value="GLYCOSYLTRANSFERASE"/>
    <property type="match status" value="1"/>
</dbReference>
<feature type="domain" description="Glycosyltransferase subfamily 4-like N-terminal" evidence="1">
    <location>
        <begin position="42"/>
        <end position="242"/>
    </location>
</feature>
<dbReference type="InterPro" id="IPR028098">
    <property type="entry name" value="Glyco_trans_4-like_N"/>
</dbReference>
<evidence type="ECO:0000259" key="1">
    <source>
        <dbReference type="Pfam" id="PF13579"/>
    </source>
</evidence>
<dbReference type="EMBL" id="CP027806">
    <property type="protein sequence ID" value="AXJ00462.1"/>
    <property type="molecule type" value="Genomic_DNA"/>
</dbReference>